<organism evidence="14 15">
    <name type="scientific">Ophiostoma piceae (strain UAMH 11346)</name>
    <name type="common">Sap stain fungus</name>
    <dbReference type="NCBI Taxonomy" id="1262450"/>
    <lineage>
        <taxon>Eukaryota</taxon>
        <taxon>Fungi</taxon>
        <taxon>Dikarya</taxon>
        <taxon>Ascomycota</taxon>
        <taxon>Pezizomycotina</taxon>
        <taxon>Sordariomycetes</taxon>
        <taxon>Sordariomycetidae</taxon>
        <taxon>Ophiostomatales</taxon>
        <taxon>Ophiostomataceae</taxon>
        <taxon>Ophiostoma</taxon>
    </lineage>
</organism>
<dbReference type="GO" id="GO:0005524">
    <property type="term" value="F:ATP binding"/>
    <property type="evidence" value="ECO:0007669"/>
    <property type="project" value="UniProtKB-UniRule"/>
</dbReference>
<evidence type="ECO:0000256" key="1">
    <source>
        <dbReference type="ARBA" id="ARBA00004604"/>
    </source>
</evidence>
<dbReference type="InterPro" id="IPR011545">
    <property type="entry name" value="DEAD/DEAH_box_helicase_dom"/>
</dbReference>
<dbReference type="eggNOG" id="KOG0342">
    <property type="taxonomic scope" value="Eukaryota"/>
</dbReference>
<dbReference type="Gene3D" id="3.40.50.300">
    <property type="entry name" value="P-loop containing nucleotide triphosphate hydrolases"/>
    <property type="match status" value="2"/>
</dbReference>
<dbReference type="InterPro" id="IPR027417">
    <property type="entry name" value="P-loop_NTPase"/>
</dbReference>
<feature type="short sequence motif" description="Q motif" evidence="8">
    <location>
        <begin position="82"/>
        <end position="111"/>
    </location>
</feature>
<keyword evidence="15" id="KW-1185">Reference proteome</keyword>
<proteinExistence type="inferred from homology"/>
<comment type="domain">
    <text evidence="10">The Q motif is unique to and characteristic of the DEAD box family of RNA helicases and controls ATP binding and hydrolysis.</text>
</comment>
<dbReference type="InterPro" id="IPR014001">
    <property type="entry name" value="Helicase_ATP-bd"/>
</dbReference>
<dbReference type="GO" id="GO:0006364">
    <property type="term" value="P:rRNA processing"/>
    <property type="evidence" value="ECO:0007669"/>
    <property type="project" value="UniProtKB-KW"/>
</dbReference>
<dbReference type="OrthoDB" id="193716at2759"/>
<protein>
    <recommendedName>
        <fullName evidence="10">ATP-dependent RNA helicase</fullName>
        <ecNumber evidence="10">3.6.4.13</ecNumber>
    </recommendedName>
</protein>
<dbReference type="PROSITE" id="PS00039">
    <property type="entry name" value="DEAD_ATP_HELICASE"/>
    <property type="match status" value="1"/>
</dbReference>
<dbReference type="Proteomes" id="UP000016923">
    <property type="component" value="Unassembled WGS sequence"/>
</dbReference>
<dbReference type="GO" id="GO:0003724">
    <property type="term" value="F:RNA helicase activity"/>
    <property type="evidence" value="ECO:0007669"/>
    <property type="project" value="UniProtKB-EC"/>
</dbReference>
<feature type="domain" description="Helicase ATP-binding" evidence="11">
    <location>
        <begin position="114"/>
        <end position="304"/>
    </location>
</feature>
<evidence type="ECO:0000313" key="14">
    <source>
        <dbReference type="EMBL" id="EPE03275.1"/>
    </source>
</evidence>
<evidence type="ECO:0000256" key="4">
    <source>
        <dbReference type="ARBA" id="ARBA00022801"/>
    </source>
</evidence>
<evidence type="ECO:0000256" key="2">
    <source>
        <dbReference type="ARBA" id="ARBA00022552"/>
    </source>
</evidence>
<dbReference type="SMART" id="SM00487">
    <property type="entry name" value="DEXDc"/>
    <property type="match status" value="1"/>
</dbReference>
<dbReference type="PROSITE" id="PS51195">
    <property type="entry name" value="Q_MOTIF"/>
    <property type="match status" value="1"/>
</dbReference>
<feature type="domain" description="Helicase C-terminal" evidence="12">
    <location>
        <begin position="339"/>
        <end position="496"/>
    </location>
</feature>
<evidence type="ECO:0000256" key="6">
    <source>
        <dbReference type="ARBA" id="ARBA00022840"/>
    </source>
</evidence>
<dbReference type="EC" id="3.6.4.13" evidence="10"/>
<dbReference type="GO" id="GO:0005730">
    <property type="term" value="C:nucleolus"/>
    <property type="evidence" value="ECO:0007669"/>
    <property type="project" value="UniProtKB-SubCell"/>
</dbReference>
<dbReference type="PANTHER" id="PTHR24031">
    <property type="entry name" value="RNA HELICASE"/>
    <property type="match status" value="1"/>
</dbReference>
<dbReference type="PROSITE" id="PS51192">
    <property type="entry name" value="HELICASE_ATP_BIND_1"/>
    <property type="match status" value="1"/>
</dbReference>
<evidence type="ECO:0000256" key="5">
    <source>
        <dbReference type="ARBA" id="ARBA00022806"/>
    </source>
</evidence>
<dbReference type="GO" id="GO:0003723">
    <property type="term" value="F:RNA binding"/>
    <property type="evidence" value="ECO:0007669"/>
    <property type="project" value="UniProtKB-UniRule"/>
</dbReference>
<dbReference type="SUPFAM" id="SSF52540">
    <property type="entry name" value="P-loop containing nucleoside triphosphate hydrolases"/>
    <property type="match status" value="2"/>
</dbReference>
<comment type="function">
    <text evidence="10">RNA helicase.</text>
</comment>
<dbReference type="OMA" id="TQREGCH"/>
<dbReference type="Pfam" id="PF00270">
    <property type="entry name" value="DEAD"/>
    <property type="match status" value="1"/>
</dbReference>
<dbReference type="HOGENOM" id="CLU_003041_26_6_1"/>
<sequence length="629" mass="68753">MFRTTMMRAARLPRVAAVSSSVVAGARVAVMRSAGMTQTKLVGRTVPAVSAVARFSRSYSSEATAAASTEATEGPRVITKFSELGEIGVHENIIHGLTQGMGYEKMTPVQSKAMSPALTGKDIVAQAKTGTGKTLAFLIPVIQRIINKNPDLAYSGRVRARSTDISAIIMSPTRELAEQIGKEARRLVNGTGIVVQTAVGGTQKNKMLMETRTRGCHLLVATPGRLNDLLSTPNSGIAAPNLAALVLDEADRMLDVGFSQELEEIVRQLPNRKEVPRQTLMFSATVPRDVISLARTYIDGKNFEFVQTVDPNEALTHERIPQNIIPVKGYENIHPTLLELFQREVEASKQEGKMPFKAIVFLSTTAFVRLTSGVFNELRKNNSELPRMFTIHSKLTQNGRTHAAESFRRSTSSILFSSDVTARGMDFPNVTHVIQVGIPPDREQYIHRLGRTGRAEKDGEGWIITAQPEIPLLRRILVDLPINRQDGFAASNYDLAKKDDAERPAPVTAITNILKDAPGNLLAETYMSFFGGMTQGRSMQVTADCLHDWAIKGWEWDTTPAIMPSKAMKLGLSRCRNINTGEDPEQIRQGKRNFGGDDDFAQRFSGGGGGGFSRGGDCNLWLDTQKGGG</sequence>
<evidence type="ECO:0000256" key="10">
    <source>
        <dbReference type="RuleBase" id="RU365068"/>
    </source>
</evidence>
<dbReference type="PROSITE" id="PS51194">
    <property type="entry name" value="HELICASE_CTER"/>
    <property type="match status" value="1"/>
</dbReference>
<evidence type="ECO:0000259" key="12">
    <source>
        <dbReference type="PROSITE" id="PS51194"/>
    </source>
</evidence>
<name>S3CRJ9_OPHP1</name>
<dbReference type="InterPro" id="IPR000629">
    <property type="entry name" value="RNA-helicase_DEAD-box_CS"/>
</dbReference>
<evidence type="ECO:0000256" key="3">
    <source>
        <dbReference type="ARBA" id="ARBA00022741"/>
    </source>
</evidence>
<feature type="domain" description="DEAD-box RNA helicase Q" evidence="13">
    <location>
        <begin position="82"/>
        <end position="111"/>
    </location>
</feature>
<keyword evidence="7 10" id="KW-0694">RNA-binding</keyword>
<keyword evidence="2" id="KW-0698">rRNA processing</keyword>
<gene>
    <name evidence="14" type="ORF">F503_02013</name>
</gene>
<dbReference type="CDD" id="cd17964">
    <property type="entry name" value="DEADc_MSS116"/>
    <property type="match status" value="1"/>
</dbReference>
<evidence type="ECO:0000256" key="7">
    <source>
        <dbReference type="ARBA" id="ARBA00022884"/>
    </source>
</evidence>
<accession>S3CRJ9</accession>
<reference evidence="14 15" key="1">
    <citation type="journal article" date="2013" name="BMC Genomics">
        <title>The genome and transcriptome of the pine saprophyte Ophiostoma piceae, and a comparison with the bark beetle-associated pine pathogen Grosmannia clavigera.</title>
        <authorList>
            <person name="Haridas S."/>
            <person name="Wang Y."/>
            <person name="Lim L."/>
            <person name="Massoumi Alamouti S."/>
            <person name="Jackman S."/>
            <person name="Docking R."/>
            <person name="Robertson G."/>
            <person name="Birol I."/>
            <person name="Bohlmann J."/>
            <person name="Breuil C."/>
        </authorList>
    </citation>
    <scope>NUCLEOTIDE SEQUENCE [LARGE SCALE GENOMIC DNA]</scope>
    <source>
        <strain evidence="14 15">UAMH 11346</strain>
    </source>
</reference>
<keyword evidence="5 9" id="KW-0347">Helicase</keyword>
<dbReference type="VEuPathDB" id="FungiDB:F503_02013"/>
<dbReference type="CDD" id="cd18787">
    <property type="entry name" value="SF2_C_DEAD"/>
    <property type="match status" value="1"/>
</dbReference>
<evidence type="ECO:0000256" key="8">
    <source>
        <dbReference type="PROSITE-ProRule" id="PRU00552"/>
    </source>
</evidence>
<dbReference type="SMART" id="SM00490">
    <property type="entry name" value="HELICc"/>
    <property type="match status" value="1"/>
</dbReference>
<dbReference type="GO" id="GO:0016787">
    <property type="term" value="F:hydrolase activity"/>
    <property type="evidence" value="ECO:0007669"/>
    <property type="project" value="UniProtKB-KW"/>
</dbReference>
<evidence type="ECO:0000256" key="9">
    <source>
        <dbReference type="RuleBase" id="RU000492"/>
    </source>
</evidence>
<dbReference type="Pfam" id="PF00271">
    <property type="entry name" value="Helicase_C"/>
    <property type="match status" value="1"/>
</dbReference>
<keyword evidence="6 9" id="KW-0067">ATP-binding</keyword>
<dbReference type="InterPro" id="IPR014014">
    <property type="entry name" value="RNA_helicase_DEAD_Q_motif"/>
</dbReference>
<dbReference type="AlphaFoldDB" id="S3CRJ9"/>
<comment type="similarity">
    <text evidence="9">Belongs to the DEAD box helicase family.</text>
</comment>
<keyword evidence="4 9" id="KW-0378">Hydrolase</keyword>
<dbReference type="STRING" id="1262450.S3CRJ9"/>
<comment type="subcellular location">
    <subcellularLocation>
        <location evidence="1">Nucleus</location>
        <location evidence="1">Nucleolus</location>
    </subcellularLocation>
</comment>
<dbReference type="InterPro" id="IPR001650">
    <property type="entry name" value="Helicase_C-like"/>
</dbReference>
<keyword evidence="3 9" id="KW-0547">Nucleotide-binding</keyword>
<dbReference type="EMBL" id="KE148169">
    <property type="protein sequence ID" value="EPE03275.1"/>
    <property type="molecule type" value="Genomic_DNA"/>
</dbReference>
<evidence type="ECO:0000259" key="13">
    <source>
        <dbReference type="PROSITE" id="PS51195"/>
    </source>
</evidence>
<comment type="catalytic activity">
    <reaction evidence="10">
        <text>ATP + H2O = ADP + phosphate + H(+)</text>
        <dbReference type="Rhea" id="RHEA:13065"/>
        <dbReference type="ChEBI" id="CHEBI:15377"/>
        <dbReference type="ChEBI" id="CHEBI:15378"/>
        <dbReference type="ChEBI" id="CHEBI:30616"/>
        <dbReference type="ChEBI" id="CHEBI:43474"/>
        <dbReference type="ChEBI" id="CHEBI:456216"/>
        <dbReference type="EC" id="3.6.4.13"/>
    </reaction>
</comment>
<evidence type="ECO:0000259" key="11">
    <source>
        <dbReference type="PROSITE" id="PS51192"/>
    </source>
</evidence>
<evidence type="ECO:0000313" key="15">
    <source>
        <dbReference type="Proteomes" id="UP000016923"/>
    </source>
</evidence>